<feature type="transmembrane region" description="Helical" evidence="6">
    <location>
        <begin position="163"/>
        <end position="184"/>
    </location>
</feature>
<accession>A0A143YLZ4</accession>
<dbReference type="InterPro" id="IPR020846">
    <property type="entry name" value="MFS_dom"/>
</dbReference>
<dbReference type="GO" id="GO:0005886">
    <property type="term" value="C:plasma membrane"/>
    <property type="evidence" value="ECO:0007669"/>
    <property type="project" value="UniProtKB-SubCell"/>
</dbReference>
<organism evidence="8 9">
    <name type="scientific">Trichococcus palustris</name>
    <dbReference type="NCBI Taxonomy" id="140314"/>
    <lineage>
        <taxon>Bacteria</taxon>
        <taxon>Bacillati</taxon>
        <taxon>Bacillota</taxon>
        <taxon>Bacilli</taxon>
        <taxon>Lactobacillales</taxon>
        <taxon>Carnobacteriaceae</taxon>
        <taxon>Trichococcus</taxon>
    </lineage>
</organism>
<dbReference type="SUPFAM" id="SSF103473">
    <property type="entry name" value="MFS general substrate transporter"/>
    <property type="match status" value="1"/>
</dbReference>
<dbReference type="InterPro" id="IPR036259">
    <property type="entry name" value="MFS_trans_sf"/>
</dbReference>
<protein>
    <recommendedName>
        <fullName evidence="7">Major facilitator superfamily (MFS) profile domain-containing protein</fullName>
    </recommendedName>
</protein>
<evidence type="ECO:0000256" key="5">
    <source>
        <dbReference type="ARBA" id="ARBA00023136"/>
    </source>
</evidence>
<evidence type="ECO:0000313" key="9">
    <source>
        <dbReference type="Proteomes" id="UP000242754"/>
    </source>
</evidence>
<dbReference type="InterPro" id="IPR011701">
    <property type="entry name" value="MFS"/>
</dbReference>
<dbReference type="Proteomes" id="UP000242754">
    <property type="component" value="Unassembled WGS sequence"/>
</dbReference>
<dbReference type="PROSITE" id="PS50850">
    <property type="entry name" value="MFS"/>
    <property type="match status" value="1"/>
</dbReference>
<gene>
    <name evidence="8" type="ORF">Tpal_1280</name>
</gene>
<keyword evidence="2" id="KW-0813">Transport</keyword>
<feature type="transmembrane region" description="Helical" evidence="6">
    <location>
        <begin position="347"/>
        <end position="366"/>
    </location>
</feature>
<dbReference type="STRING" id="140314.SAMN04488076_1289"/>
<dbReference type="AlphaFoldDB" id="A0A143YLZ4"/>
<dbReference type="Pfam" id="PF07690">
    <property type="entry name" value="MFS_1"/>
    <property type="match status" value="1"/>
</dbReference>
<keyword evidence="5 6" id="KW-0472">Membrane</keyword>
<feature type="transmembrane region" description="Helical" evidence="6">
    <location>
        <begin position="262"/>
        <end position="280"/>
    </location>
</feature>
<keyword evidence="3 6" id="KW-0812">Transmembrane</keyword>
<dbReference type="OrthoDB" id="182417at2"/>
<evidence type="ECO:0000259" key="7">
    <source>
        <dbReference type="PROSITE" id="PS50850"/>
    </source>
</evidence>
<dbReference type="EMBL" id="FJNE01000003">
    <property type="protein sequence ID" value="CZQ90537.1"/>
    <property type="molecule type" value="Genomic_DNA"/>
</dbReference>
<dbReference type="GO" id="GO:0022857">
    <property type="term" value="F:transmembrane transporter activity"/>
    <property type="evidence" value="ECO:0007669"/>
    <property type="project" value="InterPro"/>
</dbReference>
<name>A0A143YLZ4_9LACT</name>
<feature type="transmembrane region" description="Helical" evidence="6">
    <location>
        <begin position="7"/>
        <end position="30"/>
    </location>
</feature>
<feature type="transmembrane region" description="Helical" evidence="6">
    <location>
        <begin position="98"/>
        <end position="121"/>
    </location>
</feature>
<reference evidence="8 9" key="1">
    <citation type="submission" date="2016-02" db="EMBL/GenBank/DDBJ databases">
        <authorList>
            <person name="Wen L."/>
            <person name="He K."/>
            <person name="Yang H."/>
        </authorList>
    </citation>
    <scope>NUCLEOTIDE SEQUENCE [LARGE SCALE GENOMIC DNA]</scope>
    <source>
        <strain evidence="8">Trichococcus palustris</strain>
    </source>
</reference>
<keyword evidence="4 6" id="KW-1133">Transmembrane helix</keyword>
<comment type="subcellular location">
    <subcellularLocation>
        <location evidence="1">Cell membrane</location>
        <topology evidence="1">Multi-pass membrane protein</topology>
    </subcellularLocation>
</comment>
<feature type="transmembrane region" description="Helical" evidence="6">
    <location>
        <begin position="225"/>
        <end position="242"/>
    </location>
</feature>
<evidence type="ECO:0000256" key="4">
    <source>
        <dbReference type="ARBA" id="ARBA00022989"/>
    </source>
</evidence>
<keyword evidence="9" id="KW-1185">Reference proteome</keyword>
<feature type="transmembrane region" description="Helical" evidence="6">
    <location>
        <begin position="287"/>
        <end position="305"/>
    </location>
</feature>
<dbReference type="PANTHER" id="PTHR11360:SF284">
    <property type="entry name" value="EG:103B4.3 PROTEIN-RELATED"/>
    <property type="match status" value="1"/>
</dbReference>
<dbReference type="RefSeq" id="WP_087032647.1">
    <property type="nucleotide sequence ID" value="NZ_FJNE01000003.1"/>
</dbReference>
<dbReference type="PANTHER" id="PTHR11360">
    <property type="entry name" value="MONOCARBOXYLATE TRANSPORTER"/>
    <property type="match status" value="1"/>
</dbReference>
<sequence>MTKRHYLSFLSAAFLIMATYISGNAVGFFIKPITAELGFTRSAFSIYLSLSTLTGVFVLPFIGQFLPKFGAKKLLIVGGTWVSLGFVWLAFATQLWQFYAGGIFLGLFMMPITMFLAILLINNWFESKKGLMMGLLNASGGLAGAVVAIYMPMFLDNFGWRNGYLLIAGLFALLTIPNALFLLVEHPESIGLRAYGNNTVAYEDGLGSTPEQSISYTEAKKTKQFYILFAGIFLSAFGGGLMQHLPALFSGIGFTAGEVGTLFSLVMAGMIIANILVGAVNDKIDSTITILVVSACMIVSLFLLATTSSFLSLAILMFVLAFGIGGPSVLTPLVVNEVFGPRDYFRIWSILGMAPSIGMSISGPLWGAVYDVTGSYQLGMYAMISLTVIYGACYIFALKSGPLKKNREESGM</sequence>
<proteinExistence type="predicted"/>
<dbReference type="Gene3D" id="1.20.1250.20">
    <property type="entry name" value="MFS general substrate transporter like domains"/>
    <property type="match status" value="2"/>
</dbReference>
<feature type="domain" description="Major facilitator superfamily (MFS) profile" evidence="7">
    <location>
        <begin position="8"/>
        <end position="405"/>
    </location>
</feature>
<evidence type="ECO:0000256" key="6">
    <source>
        <dbReference type="SAM" id="Phobius"/>
    </source>
</evidence>
<evidence type="ECO:0000256" key="3">
    <source>
        <dbReference type="ARBA" id="ARBA00022692"/>
    </source>
</evidence>
<dbReference type="InterPro" id="IPR050327">
    <property type="entry name" value="Proton-linked_MCT"/>
</dbReference>
<evidence type="ECO:0000256" key="1">
    <source>
        <dbReference type="ARBA" id="ARBA00004651"/>
    </source>
</evidence>
<feature type="transmembrane region" description="Helical" evidence="6">
    <location>
        <begin position="42"/>
        <end position="62"/>
    </location>
</feature>
<feature type="transmembrane region" description="Helical" evidence="6">
    <location>
        <begin position="74"/>
        <end position="92"/>
    </location>
</feature>
<feature type="transmembrane region" description="Helical" evidence="6">
    <location>
        <begin position="378"/>
        <end position="397"/>
    </location>
</feature>
<evidence type="ECO:0000256" key="2">
    <source>
        <dbReference type="ARBA" id="ARBA00022448"/>
    </source>
</evidence>
<evidence type="ECO:0000313" key="8">
    <source>
        <dbReference type="EMBL" id="CZQ90537.1"/>
    </source>
</evidence>
<feature type="transmembrane region" description="Helical" evidence="6">
    <location>
        <begin position="133"/>
        <end position="151"/>
    </location>
</feature>
<feature type="transmembrane region" description="Helical" evidence="6">
    <location>
        <begin position="311"/>
        <end position="335"/>
    </location>
</feature>